<evidence type="ECO:0000313" key="1">
    <source>
        <dbReference type="EMBL" id="EFI91133.1"/>
    </source>
</evidence>
<organism evidence="2">
    <name type="scientific">Schizophyllum commune (strain H4-8 / FGSC 9210)</name>
    <name type="common">Split gill fungus</name>
    <dbReference type="NCBI Taxonomy" id="578458"/>
    <lineage>
        <taxon>Eukaryota</taxon>
        <taxon>Fungi</taxon>
        <taxon>Dikarya</taxon>
        <taxon>Basidiomycota</taxon>
        <taxon>Agaricomycotina</taxon>
        <taxon>Agaricomycetes</taxon>
        <taxon>Agaricomycetidae</taxon>
        <taxon>Agaricales</taxon>
        <taxon>Schizophyllaceae</taxon>
        <taxon>Schizophyllum</taxon>
    </lineage>
</organism>
<evidence type="ECO:0000313" key="2">
    <source>
        <dbReference type="Proteomes" id="UP000007431"/>
    </source>
</evidence>
<dbReference type="AlphaFoldDB" id="D8QM31"/>
<dbReference type="PROSITE" id="PS51257">
    <property type="entry name" value="PROKAR_LIPOPROTEIN"/>
    <property type="match status" value="1"/>
</dbReference>
<dbReference type="RefSeq" id="XP_003026036.1">
    <property type="nucleotide sequence ID" value="XM_003025990.1"/>
</dbReference>
<name>D8QM31_SCHCM</name>
<dbReference type="KEGG" id="scm:SCHCO_02517496"/>
<protein>
    <submittedName>
        <fullName evidence="1">Expressed protein</fullName>
    </submittedName>
</protein>
<dbReference type="GeneID" id="9588631"/>
<dbReference type="InParanoid" id="D8QM31"/>
<proteinExistence type="predicted"/>
<dbReference type="OrthoDB" id="2322499at2759"/>
<dbReference type="VEuPathDB" id="FungiDB:SCHCODRAFT_02517496"/>
<reference evidence="1 2" key="1">
    <citation type="journal article" date="2010" name="Nat. Biotechnol.">
        <title>Genome sequence of the model mushroom Schizophyllum commune.</title>
        <authorList>
            <person name="Ohm R.A."/>
            <person name="de Jong J.F."/>
            <person name="Lugones L.G."/>
            <person name="Aerts A."/>
            <person name="Kothe E."/>
            <person name="Stajich J.E."/>
            <person name="de Vries R.P."/>
            <person name="Record E."/>
            <person name="Levasseur A."/>
            <person name="Baker S.E."/>
            <person name="Bartholomew K.A."/>
            <person name="Coutinho P.M."/>
            <person name="Erdmann S."/>
            <person name="Fowler T.J."/>
            <person name="Gathman A.C."/>
            <person name="Lombard V."/>
            <person name="Henrissat B."/>
            <person name="Knabe N."/>
            <person name="Kuees U."/>
            <person name="Lilly W.W."/>
            <person name="Lindquist E."/>
            <person name="Lucas S."/>
            <person name="Magnuson J.K."/>
            <person name="Piumi F."/>
            <person name="Raudaskoski M."/>
            <person name="Salamov A."/>
            <person name="Schmutz J."/>
            <person name="Schwarze F.W.M.R."/>
            <person name="vanKuyk P.A."/>
            <person name="Horton J.S."/>
            <person name="Grigoriev I.V."/>
            <person name="Woesten H.A.B."/>
        </authorList>
    </citation>
    <scope>NUCLEOTIDE SEQUENCE [LARGE SCALE GENOMIC DNA]</scope>
    <source>
        <strain evidence="2">H4-8 / FGSC 9210</strain>
    </source>
</reference>
<dbReference type="EMBL" id="GL377319">
    <property type="protein sequence ID" value="EFI91133.1"/>
    <property type="molecule type" value="Genomic_DNA"/>
</dbReference>
<gene>
    <name evidence="1" type="ORF">SCHCODRAFT_86333</name>
</gene>
<sequence>MPYPRALVHHCLFASEQEDEEEDTTISLTTMLAACASSVTPFYHPDSAGDKVFFDEEASRHAEILIKACGLDPRKATFADMEALNVRVECVPCSKRQRLGMGWRTALLHSLKKHYATDGGPITAHWSVVRDTDDLERIYTAEDHAHRYRWGVKILRCPVRGCKTQFVGNERESYGIDWHRAVAHKDLSCASNLSMVCGYPSAVRF</sequence>
<accession>D8QM31</accession>
<dbReference type="HOGENOM" id="CLU_1511431_0_0_1"/>
<keyword evidence="2" id="KW-1185">Reference proteome</keyword>
<dbReference type="Proteomes" id="UP000007431">
    <property type="component" value="Unassembled WGS sequence"/>
</dbReference>